<dbReference type="EMBL" id="JABXBU010000015">
    <property type="protein sequence ID" value="KAF8787946.1"/>
    <property type="molecule type" value="Genomic_DNA"/>
</dbReference>
<evidence type="ECO:0000256" key="1">
    <source>
        <dbReference type="SAM" id="MobiDB-lite"/>
    </source>
</evidence>
<evidence type="ECO:0000313" key="3">
    <source>
        <dbReference type="Proteomes" id="UP000807504"/>
    </source>
</evidence>
<protein>
    <submittedName>
        <fullName evidence="2">Uncharacterized protein</fullName>
    </submittedName>
</protein>
<name>A0A8T0F9T9_ARGBR</name>
<feature type="region of interest" description="Disordered" evidence="1">
    <location>
        <begin position="413"/>
        <end position="434"/>
    </location>
</feature>
<proteinExistence type="predicted"/>
<dbReference type="Proteomes" id="UP000807504">
    <property type="component" value="Unassembled WGS sequence"/>
</dbReference>
<feature type="compositionally biased region" description="Low complexity" evidence="1">
    <location>
        <begin position="413"/>
        <end position="423"/>
    </location>
</feature>
<comment type="caution">
    <text evidence="2">The sequence shown here is derived from an EMBL/GenBank/DDBJ whole genome shotgun (WGS) entry which is preliminary data.</text>
</comment>
<reference evidence="2" key="2">
    <citation type="submission" date="2020-06" db="EMBL/GenBank/DDBJ databases">
        <authorList>
            <person name="Sheffer M."/>
        </authorList>
    </citation>
    <scope>NUCLEOTIDE SEQUENCE</scope>
</reference>
<gene>
    <name evidence="2" type="ORF">HNY73_009492</name>
</gene>
<accession>A0A8T0F9T9</accession>
<organism evidence="2 3">
    <name type="scientific">Argiope bruennichi</name>
    <name type="common">Wasp spider</name>
    <name type="synonym">Aranea bruennichi</name>
    <dbReference type="NCBI Taxonomy" id="94029"/>
    <lineage>
        <taxon>Eukaryota</taxon>
        <taxon>Metazoa</taxon>
        <taxon>Ecdysozoa</taxon>
        <taxon>Arthropoda</taxon>
        <taxon>Chelicerata</taxon>
        <taxon>Arachnida</taxon>
        <taxon>Araneae</taxon>
        <taxon>Araneomorphae</taxon>
        <taxon>Entelegynae</taxon>
        <taxon>Araneoidea</taxon>
        <taxon>Araneidae</taxon>
        <taxon>Argiope</taxon>
    </lineage>
</organism>
<reference evidence="2" key="1">
    <citation type="journal article" date="2020" name="bioRxiv">
        <title>Chromosome-level reference genome of the European wasp spider Argiope bruennichi: a resource for studies on range expansion and evolutionary adaptation.</title>
        <authorList>
            <person name="Sheffer M.M."/>
            <person name="Hoppe A."/>
            <person name="Krehenwinkel H."/>
            <person name="Uhl G."/>
            <person name="Kuss A.W."/>
            <person name="Jensen L."/>
            <person name="Jensen C."/>
            <person name="Gillespie R.G."/>
            <person name="Hoff K.J."/>
            <person name="Prost S."/>
        </authorList>
    </citation>
    <scope>NUCLEOTIDE SEQUENCE</scope>
</reference>
<sequence length="781" mass="86470">MAEINFDFRNVGSKKCAVSSPRIVNLEIGEESPRASEPAFQDLDFFLIDQHCHNDVKNDNSLICKYDKQNDKNFLIHSQSFLSTSTCDDHPSDKIKLTSDSDTDFHLLDLLNSAESEQAVGTKAKNFNFKINTSDDKMKIISNTEIIDGSSDILSSIANEISEKDEVDATLKDYQRKNSQDCEIDILDFDFVNNGCADSLSSNNSSLKVEGNLSDLLSSINIEDSDVSKVGSFSSNSMCNSKIANKFETIKEPCISDLSDLLSSIDLGDSNDNKGGSCNQNNNCYTEVLETENSLADILSSTNIDKSNKPTSGKEPRITNLSDLLSSIDLEDSNYNDNCNQADICNTYIVETKKELCLAEALPTVDINKSAAPTSTVLSSKPLHLGGSNLCFKDSNGTTDLLNDLTFDFISGSSSTDSCSSSYSDKENTSPKESLIESNLTDKVLGFDSGYSSFDSMHKDFSFFDYSSNNQFSFDKLLTNKSDTSIAMKNGKNEHAGNTNEEMSMSDLMTIVSPEFKNPVLSTLNKTDQLIGCENEDSSSMLDLMECLNNKSNNSNSHVISNCTVECDEKLLNYDCVDSPVSKNILNGMKTINSETEVSLMEDDILIGRNDYVDDNDKIASDDEQINFIDLRECIKSAKHQFPPVSPNKQLKNTQSQSSEIFSPNKILLYCEDKSPSDLSQNRSNSIYFNDMTPKKKSRVNTKQTMFSKALACKPKKDISLLQKVANIKNEILNSIMNRPVFIDCHVPPPVQENVIQSDRCILSNVGRKSFGLDTPCELQY</sequence>
<dbReference type="AlphaFoldDB" id="A0A8T0F9T9"/>
<keyword evidence="3" id="KW-1185">Reference proteome</keyword>
<evidence type="ECO:0000313" key="2">
    <source>
        <dbReference type="EMBL" id="KAF8787946.1"/>
    </source>
</evidence>